<dbReference type="GO" id="GO:0000287">
    <property type="term" value="F:magnesium ion binding"/>
    <property type="evidence" value="ECO:0007669"/>
    <property type="project" value="TreeGrafter"/>
</dbReference>
<dbReference type="OrthoDB" id="3180855at2"/>
<dbReference type="Gene3D" id="3.30.1240.10">
    <property type="match status" value="1"/>
</dbReference>
<protein>
    <recommendedName>
        <fullName evidence="3">HAD family hydrolase</fullName>
    </recommendedName>
</protein>
<proteinExistence type="predicted"/>
<reference evidence="2" key="1">
    <citation type="submission" date="2016-10" db="EMBL/GenBank/DDBJ databases">
        <authorList>
            <person name="Varghese N."/>
            <person name="Submissions S."/>
        </authorList>
    </citation>
    <scope>NUCLEOTIDE SEQUENCE [LARGE SCALE GENOMIC DNA]</scope>
    <source>
        <strain evidence="2">DSM 22002</strain>
    </source>
</reference>
<dbReference type="SUPFAM" id="SSF56784">
    <property type="entry name" value="HAD-like"/>
    <property type="match status" value="1"/>
</dbReference>
<evidence type="ECO:0000313" key="1">
    <source>
        <dbReference type="EMBL" id="SDH54426.1"/>
    </source>
</evidence>
<dbReference type="SFLD" id="SFLDS00003">
    <property type="entry name" value="Haloacid_Dehalogenase"/>
    <property type="match status" value="1"/>
</dbReference>
<dbReference type="EMBL" id="LT629695">
    <property type="protein sequence ID" value="SDH54426.1"/>
    <property type="molecule type" value="Genomic_DNA"/>
</dbReference>
<dbReference type="Pfam" id="PF08282">
    <property type="entry name" value="Hydrolase_3"/>
    <property type="match status" value="1"/>
</dbReference>
<dbReference type="Proteomes" id="UP000198822">
    <property type="component" value="Chromosome I"/>
</dbReference>
<keyword evidence="2" id="KW-1185">Reference proteome</keyword>
<dbReference type="InterPro" id="IPR036412">
    <property type="entry name" value="HAD-like_sf"/>
</dbReference>
<dbReference type="PANTHER" id="PTHR10000:SF53">
    <property type="entry name" value="5-AMINO-6-(5-PHOSPHO-D-RIBITYLAMINO)URACIL PHOSPHATASE YBJI-RELATED"/>
    <property type="match status" value="1"/>
</dbReference>
<dbReference type="CDD" id="cd07518">
    <property type="entry name" value="HAD_YbiV-Like"/>
    <property type="match status" value="1"/>
</dbReference>
<dbReference type="NCBIfam" id="TIGR01484">
    <property type="entry name" value="HAD-SF-IIB"/>
    <property type="match status" value="1"/>
</dbReference>
<dbReference type="RefSeq" id="WP_092503940.1">
    <property type="nucleotide sequence ID" value="NZ_LT629695.1"/>
</dbReference>
<dbReference type="InterPro" id="IPR006379">
    <property type="entry name" value="HAD-SF_hydro_IIB"/>
</dbReference>
<dbReference type="InterPro" id="IPR023214">
    <property type="entry name" value="HAD_sf"/>
</dbReference>
<dbReference type="GO" id="GO:0016791">
    <property type="term" value="F:phosphatase activity"/>
    <property type="evidence" value="ECO:0007669"/>
    <property type="project" value="TreeGrafter"/>
</dbReference>
<dbReference type="GO" id="GO:0005829">
    <property type="term" value="C:cytosol"/>
    <property type="evidence" value="ECO:0007669"/>
    <property type="project" value="TreeGrafter"/>
</dbReference>
<sequence>MTTTESIPTVAHPFDDADIRLIVSDMDGTLLDEHGTVPDRLWGQLERLRERGIVFAPASGRQYASLHSLFEQAIDGMCVIAENGSIVMQDGEELSSVTIERDGAAAIVRTLRQLAADGADLGIVLCGKRGAVVERADERFLEAAGQYFAAIEVVDDLLEHDDDILKLAVIDFHDPVAVAAGLAAFSATHQIVVSSERWVDIMSRSIDKGVAVRALQERLGITPAQTAVFGDYLNDLQMMDAAEHSFAMANAHPTVRARARHTARSNREHGVVDAIERLLAR</sequence>
<name>A0A1G8D9K0_9MICO</name>
<dbReference type="AlphaFoldDB" id="A0A1G8D9K0"/>
<dbReference type="STRING" id="399736.SAMN04489720_1568"/>
<dbReference type="SFLD" id="SFLDG01140">
    <property type="entry name" value="C2.B:_Phosphomannomutase_and_P"/>
    <property type="match status" value="1"/>
</dbReference>
<dbReference type="Gene3D" id="3.40.50.1000">
    <property type="entry name" value="HAD superfamily/HAD-like"/>
    <property type="match status" value="1"/>
</dbReference>
<evidence type="ECO:0008006" key="3">
    <source>
        <dbReference type="Google" id="ProtNLM"/>
    </source>
</evidence>
<dbReference type="NCBIfam" id="TIGR00099">
    <property type="entry name" value="Cof-subfamily"/>
    <property type="match status" value="1"/>
</dbReference>
<dbReference type="InterPro" id="IPR000150">
    <property type="entry name" value="Cof"/>
</dbReference>
<dbReference type="PANTHER" id="PTHR10000">
    <property type="entry name" value="PHOSPHOSERINE PHOSPHATASE"/>
    <property type="match status" value="1"/>
</dbReference>
<gene>
    <name evidence="1" type="ORF">SAMN04489720_1568</name>
</gene>
<organism evidence="1 2">
    <name type="scientific">Agrococcus jejuensis</name>
    <dbReference type="NCBI Taxonomy" id="399736"/>
    <lineage>
        <taxon>Bacteria</taxon>
        <taxon>Bacillati</taxon>
        <taxon>Actinomycetota</taxon>
        <taxon>Actinomycetes</taxon>
        <taxon>Micrococcales</taxon>
        <taxon>Microbacteriaceae</taxon>
        <taxon>Agrococcus</taxon>
    </lineage>
</organism>
<evidence type="ECO:0000313" key="2">
    <source>
        <dbReference type="Proteomes" id="UP000198822"/>
    </source>
</evidence>
<accession>A0A1G8D9K0</accession>